<protein>
    <submittedName>
        <fullName evidence="3">Uncharacterized protein</fullName>
    </submittedName>
</protein>
<evidence type="ECO:0000256" key="1">
    <source>
        <dbReference type="SAM" id="MobiDB-lite"/>
    </source>
</evidence>
<dbReference type="EMBL" id="JBEFKJ010000019">
    <property type="protein sequence ID" value="KAL2040823.1"/>
    <property type="molecule type" value="Genomic_DNA"/>
</dbReference>
<accession>A0ABR4ABU3</accession>
<gene>
    <name evidence="3" type="ORF">N7G274_006281</name>
</gene>
<evidence type="ECO:0000313" key="3">
    <source>
        <dbReference type="EMBL" id="KAL2040823.1"/>
    </source>
</evidence>
<organism evidence="3 4">
    <name type="scientific">Stereocaulon virgatum</name>
    <dbReference type="NCBI Taxonomy" id="373712"/>
    <lineage>
        <taxon>Eukaryota</taxon>
        <taxon>Fungi</taxon>
        <taxon>Dikarya</taxon>
        <taxon>Ascomycota</taxon>
        <taxon>Pezizomycotina</taxon>
        <taxon>Lecanoromycetes</taxon>
        <taxon>OSLEUM clade</taxon>
        <taxon>Lecanoromycetidae</taxon>
        <taxon>Lecanorales</taxon>
        <taxon>Lecanorineae</taxon>
        <taxon>Stereocaulaceae</taxon>
        <taxon>Stereocaulon</taxon>
    </lineage>
</organism>
<evidence type="ECO:0000256" key="2">
    <source>
        <dbReference type="SAM" id="Phobius"/>
    </source>
</evidence>
<keyword evidence="2" id="KW-1133">Transmembrane helix</keyword>
<sequence>MLSPVKLRRSLCLVFVPFLIISGIVIFQSGVYHKIPKSLVPSLSTGAEKPIPIRKPLADAPTPIVDNFPLAANANSTTDLPPVPSWNAPPTIHVAESTPLFIGFTRNWRLLQQTVVSYITAGWPPGDIYVIENTGVMGSNCDGLLTLQNPFYLDYHRLMKVLGINVISTPTLFTFAQLQNFYIYTALANNWTHYFWAHMDTVVVSDEEREPFEPLYTRAVSALRETLDPNWGPLATLWFAYDRLALVRTQAFVDVGGWDTMIPFYMTDCDMHERLWMRDFRIENAEAGKVWDVASSLEDLEVLYRKVDYVDSNAQRNSPTYKDLVQKFDDMQRAKATDSGGRNTWQARQRGGQGEPFYRDAEGFERAVWMWMEFGRDVFTEKWGRGPCDIRDAGMIEGDAWRVEKGWEKPEVQWKYAKMKEESAKVRAAEMKEKETSNAKEKPVV</sequence>
<name>A0ABR4ABU3_9LECA</name>
<keyword evidence="2" id="KW-0812">Transmembrane</keyword>
<comment type="caution">
    <text evidence="3">The sequence shown here is derived from an EMBL/GenBank/DDBJ whole genome shotgun (WGS) entry which is preliminary data.</text>
</comment>
<feature type="transmembrane region" description="Helical" evidence="2">
    <location>
        <begin position="12"/>
        <end position="32"/>
    </location>
</feature>
<feature type="region of interest" description="Disordered" evidence="1">
    <location>
        <begin position="336"/>
        <end position="356"/>
    </location>
</feature>
<dbReference type="Proteomes" id="UP001590950">
    <property type="component" value="Unassembled WGS sequence"/>
</dbReference>
<keyword evidence="2" id="KW-0472">Membrane</keyword>
<proteinExistence type="predicted"/>
<evidence type="ECO:0000313" key="4">
    <source>
        <dbReference type="Proteomes" id="UP001590950"/>
    </source>
</evidence>
<keyword evidence="4" id="KW-1185">Reference proteome</keyword>
<reference evidence="3 4" key="1">
    <citation type="submission" date="2024-09" db="EMBL/GenBank/DDBJ databases">
        <title>Rethinking Asexuality: The Enigmatic Case of Functional Sexual Genes in Lepraria (Stereocaulaceae).</title>
        <authorList>
            <person name="Doellman M."/>
            <person name="Sun Y."/>
            <person name="Barcenas-Pena A."/>
            <person name="Lumbsch H.T."/>
            <person name="Grewe F."/>
        </authorList>
    </citation>
    <scope>NUCLEOTIDE SEQUENCE [LARGE SCALE GENOMIC DNA]</scope>
    <source>
        <strain evidence="3 4">Mercado 3170</strain>
    </source>
</reference>